<protein>
    <submittedName>
        <fullName evidence="1">Uncharacterized protein</fullName>
    </submittedName>
</protein>
<dbReference type="AlphaFoldDB" id="A0A382H6V6"/>
<gene>
    <name evidence="1" type="ORF">METZ01_LOCUS235892</name>
</gene>
<sequence length="64" mass="7448">MSLKEEAKAVAYSRAKRTHQGNNHWHVNKRSSVIVCKFCETKIPIWKNSKYCPNCLNGKEKNEI</sequence>
<reference evidence="1" key="1">
    <citation type="submission" date="2018-05" db="EMBL/GenBank/DDBJ databases">
        <authorList>
            <person name="Lanie J.A."/>
            <person name="Ng W.-L."/>
            <person name="Kazmierczak K.M."/>
            <person name="Andrzejewski T.M."/>
            <person name="Davidsen T.M."/>
            <person name="Wayne K.J."/>
            <person name="Tettelin H."/>
            <person name="Glass J.I."/>
            <person name="Rusch D."/>
            <person name="Podicherti R."/>
            <person name="Tsui H.-C.T."/>
            <person name="Winkler M.E."/>
        </authorList>
    </citation>
    <scope>NUCLEOTIDE SEQUENCE</scope>
</reference>
<accession>A0A382H6V6</accession>
<proteinExistence type="predicted"/>
<name>A0A382H6V6_9ZZZZ</name>
<organism evidence="1">
    <name type="scientific">marine metagenome</name>
    <dbReference type="NCBI Taxonomy" id="408172"/>
    <lineage>
        <taxon>unclassified sequences</taxon>
        <taxon>metagenomes</taxon>
        <taxon>ecological metagenomes</taxon>
    </lineage>
</organism>
<dbReference type="EMBL" id="UINC01059526">
    <property type="protein sequence ID" value="SVB83038.1"/>
    <property type="molecule type" value="Genomic_DNA"/>
</dbReference>
<evidence type="ECO:0000313" key="1">
    <source>
        <dbReference type="EMBL" id="SVB83038.1"/>
    </source>
</evidence>